<dbReference type="AlphaFoldDB" id="A0A0G2AS24"/>
<keyword evidence="2" id="KW-0812">Transmembrane</keyword>
<evidence type="ECO:0000313" key="3">
    <source>
        <dbReference type="EMBL" id="KKW35584.1"/>
    </source>
</evidence>
<reference evidence="3 4" key="1">
    <citation type="journal article" date="2015" name="Nature">
        <title>rRNA introns, odd ribosomes, and small enigmatic genomes across a large radiation of phyla.</title>
        <authorList>
            <person name="Brown C.T."/>
            <person name="Hug L.A."/>
            <person name="Thomas B.C."/>
            <person name="Sharon I."/>
            <person name="Castelle C.J."/>
            <person name="Singh A."/>
            <person name="Wilkins M.J."/>
            <person name="Williams K.H."/>
            <person name="Banfield J.F."/>
        </authorList>
    </citation>
    <scope>NUCLEOTIDE SEQUENCE [LARGE SCALE GENOMIC DNA]</scope>
</reference>
<feature type="transmembrane region" description="Helical" evidence="2">
    <location>
        <begin position="69"/>
        <end position="91"/>
    </location>
</feature>
<evidence type="ECO:0000256" key="1">
    <source>
        <dbReference type="SAM" id="Coils"/>
    </source>
</evidence>
<accession>A0A0G2AS24</accession>
<feature type="coiled-coil region" evidence="1">
    <location>
        <begin position="95"/>
        <end position="136"/>
    </location>
</feature>
<keyword evidence="2" id="KW-0472">Membrane</keyword>
<evidence type="ECO:0000256" key="2">
    <source>
        <dbReference type="SAM" id="Phobius"/>
    </source>
</evidence>
<dbReference type="Proteomes" id="UP000034740">
    <property type="component" value="Unassembled WGS sequence"/>
</dbReference>
<dbReference type="EMBL" id="LCRO01000006">
    <property type="protein sequence ID" value="KKW35584.1"/>
    <property type="molecule type" value="Genomic_DNA"/>
</dbReference>
<sequence>MCYTYERTMSAIKKIIGFFDKLEDKIRSVLSHSPIIYALIGAIGIILMWKGVEETAGLLPILFGPGSFILGALILLLTGLLVSFFIGDSIIISGFKKEKKLVEKAESEVRSEQEMIEDLEKKVERLDSDVNKLAARR</sequence>
<keyword evidence="1" id="KW-0175">Coiled coil</keyword>
<comment type="caution">
    <text evidence="3">The sequence shown here is derived from an EMBL/GenBank/DDBJ whole genome shotgun (WGS) entry which is preliminary data.</text>
</comment>
<feature type="transmembrane region" description="Helical" evidence="2">
    <location>
        <begin position="29"/>
        <end position="49"/>
    </location>
</feature>
<protein>
    <submittedName>
        <fullName evidence="3">Uncharacterized protein</fullName>
    </submittedName>
</protein>
<gene>
    <name evidence="3" type="ORF">UY83_C0006G0061</name>
</gene>
<name>A0A0G2AS24_9BACT</name>
<organism evidence="3 4">
    <name type="scientific">Candidatus Adlerbacteria bacterium GW2011_GWA1_54_10</name>
    <dbReference type="NCBI Taxonomy" id="1618605"/>
    <lineage>
        <taxon>Bacteria</taxon>
        <taxon>Candidatus Adleribacteriota</taxon>
    </lineage>
</organism>
<evidence type="ECO:0000313" key="4">
    <source>
        <dbReference type="Proteomes" id="UP000034740"/>
    </source>
</evidence>
<proteinExistence type="predicted"/>
<keyword evidence="2" id="KW-1133">Transmembrane helix</keyword>